<dbReference type="GO" id="GO:0009307">
    <property type="term" value="P:DNA restriction-modification system"/>
    <property type="evidence" value="ECO:0007669"/>
    <property type="project" value="InterPro"/>
</dbReference>
<proteinExistence type="predicted"/>
<dbReference type="GO" id="GO:0003677">
    <property type="term" value="F:DNA binding"/>
    <property type="evidence" value="ECO:0007669"/>
    <property type="project" value="InterPro"/>
</dbReference>
<dbReference type="InterPro" id="IPR011335">
    <property type="entry name" value="Restrct_endonuc-II-like"/>
</dbReference>
<dbReference type="Proteomes" id="UP000238523">
    <property type="component" value="Chromosome"/>
</dbReference>
<name>A0A2K9Z1I3_RHILE</name>
<organism evidence="2 3">
    <name type="scientific">Rhizobium leguminosarum</name>
    <dbReference type="NCBI Taxonomy" id="384"/>
    <lineage>
        <taxon>Bacteria</taxon>
        <taxon>Pseudomonadati</taxon>
        <taxon>Pseudomonadota</taxon>
        <taxon>Alphaproteobacteria</taxon>
        <taxon>Hyphomicrobiales</taxon>
        <taxon>Rhizobiaceae</taxon>
        <taxon>Rhizobium/Agrobacterium group</taxon>
        <taxon>Rhizobium</taxon>
    </lineage>
</organism>
<dbReference type="EMBL" id="CP025012">
    <property type="protein sequence ID" value="AUW42077.1"/>
    <property type="molecule type" value="Genomic_DNA"/>
</dbReference>
<dbReference type="Pfam" id="PF04471">
    <property type="entry name" value="Mrr_cat"/>
    <property type="match status" value="1"/>
</dbReference>
<dbReference type="SUPFAM" id="SSF52980">
    <property type="entry name" value="Restriction endonuclease-like"/>
    <property type="match status" value="1"/>
</dbReference>
<evidence type="ECO:0000313" key="3">
    <source>
        <dbReference type="Proteomes" id="UP000238523"/>
    </source>
</evidence>
<reference evidence="2 3" key="1">
    <citation type="submission" date="2017-11" db="EMBL/GenBank/DDBJ databases">
        <title>Complete genome of Rhizobium leguminosarum Norway, an ineffective micro-symbiont.</title>
        <authorList>
            <person name="Hoffrichter A."/>
            <person name="Liang J."/>
            <person name="Brachmann A."/>
            <person name="Marin M."/>
        </authorList>
    </citation>
    <scope>NUCLEOTIDE SEQUENCE [LARGE SCALE GENOMIC DNA]</scope>
    <source>
        <strain evidence="2 3">Norway</strain>
    </source>
</reference>
<protein>
    <recommendedName>
        <fullName evidence="1">Restriction endonuclease type IV Mrr domain-containing protein</fullName>
    </recommendedName>
</protein>
<dbReference type="InterPro" id="IPR007560">
    <property type="entry name" value="Restrct_endonuc_IV_Mrr"/>
</dbReference>
<accession>A0A2K9Z1I3</accession>
<evidence type="ECO:0000313" key="2">
    <source>
        <dbReference type="EMBL" id="AUW42077.1"/>
    </source>
</evidence>
<dbReference type="AlphaFoldDB" id="A0A2K9Z1I3"/>
<dbReference type="InterPro" id="IPR011856">
    <property type="entry name" value="tRNA_endonuc-like_dom_sf"/>
</dbReference>
<gene>
    <name evidence="2" type="ORF">CUJ84_Chr001694</name>
</gene>
<feature type="domain" description="Restriction endonuclease type IV Mrr" evidence="1">
    <location>
        <begin position="40"/>
        <end position="114"/>
    </location>
</feature>
<dbReference type="Gene3D" id="3.40.1350.10">
    <property type="match status" value="1"/>
</dbReference>
<evidence type="ECO:0000259" key="1">
    <source>
        <dbReference type="Pfam" id="PF04471"/>
    </source>
</evidence>
<dbReference type="GO" id="GO:0004519">
    <property type="term" value="F:endonuclease activity"/>
    <property type="evidence" value="ECO:0007669"/>
    <property type="project" value="InterPro"/>
</dbReference>
<dbReference type="RefSeq" id="WP_105005802.1">
    <property type="nucleotide sequence ID" value="NZ_CP025012.1"/>
</dbReference>
<sequence length="297" mass="33058">MKLPQADFKGLEQLVAKIQKLLAPQSEVSHNVMLDGYSSKRKRQIDVLVRDRIGQYEFLIVIDCKDYKSPVDVKGVEEFNGLVQDVRAQRGVLVCPRSFTKAAKARAQDLQIDLYSPVDTDIHKWTARVTMPAICDYRSAAMSFGISCSSLYPLMIADGFFDKAEIHDPQGTPLGTPLEVAARKWGKGQFPTEVGDHEEVPIFDTDVTLMDNGYGLRVPVNLFVGLHVTSELYFGQYPILKFSGFKDEIGGGIISNAFTIGMLDPNHVERQWKKLDSFAQAPISPALVMTGLVSWVD</sequence>